<dbReference type="AlphaFoldDB" id="A0A4R7URL7"/>
<evidence type="ECO:0000313" key="2">
    <source>
        <dbReference type="EMBL" id="TDV37519.1"/>
    </source>
</evidence>
<dbReference type="InterPro" id="IPR000182">
    <property type="entry name" value="GNAT_dom"/>
</dbReference>
<dbReference type="EMBL" id="SOCQ01000025">
    <property type="protein sequence ID" value="TDV37519.1"/>
    <property type="molecule type" value="Genomic_DNA"/>
</dbReference>
<organism evidence="2 3">
    <name type="scientific">Pseudomonas helmanticensis</name>
    <dbReference type="NCBI Taxonomy" id="1471381"/>
    <lineage>
        <taxon>Bacteria</taxon>
        <taxon>Pseudomonadati</taxon>
        <taxon>Pseudomonadota</taxon>
        <taxon>Gammaproteobacteria</taxon>
        <taxon>Pseudomonadales</taxon>
        <taxon>Pseudomonadaceae</taxon>
        <taxon>Pseudomonas</taxon>
    </lineage>
</organism>
<dbReference type="PANTHER" id="PTHR43072">
    <property type="entry name" value="N-ACETYLTRANSFERASE"/>
    <property type="match status" value="1"/>
</dbReference>
<feature type="domain" description="N-acetyltransferase" evidence="1">
    <location>
        <begin position="3"/>
        <end position="164"/>
    </location>
</feature>
<dbReference type="Gene3D" id="3.40.630.30">
    <property type="match status" value="1"/>
</dbReference>
<dbReference type="Pfam" id="PF13420">
    <property type="entry name" value="Acetyltransf_4"/>
    <property type="match status" value="1"/>
</dbReference>
<name>A0A4R7URL7_9PSED</name>
<reference evidence="2 3" key="1">
    <citation type="submission" date="2019-03" db="EMBL/GenBank/DDBJ databases">
        <title>Genomic analyses of the natural microbiome of Caenorhabditis elegans.</title>
        <authorList>
            <person name="Samuel B."/>
        </authorList>
    </citation>
    <scope>NUCLEOTIDE SEQUENCE [LARGE SCALE GENOMIC DNA]</scope>
    <source>
        <strain evidence="2 3">BIGb0525</strain>
    </source>
</reference>
<dbReference type="NCBIfam" id="NF040504">
    <property type="entry name" value="resist_ArsN1b"/>
    <property type="match status" value="1"/>
</dbReference>
<proteinExistence type="predicted"/>
<gene>
    <name evidence="2" type="ORF">EDF87_12555</name>
</gene>
<dbReference type="PROSITE" id="PS51186">
    <property type="entry name" value="GNAT"/>
    <property type="match status" value="1"/>
</dbReference>
<dbReference type="Proteomes" id="UP000295804">
    <property type="component" value="Unassembled WGS sequence"/>
</dbReference>
<dbReference type="RefSeq" id="WP_134178169.1">
    <property type="nucleotide sequence ID" value="NZ_SOCQ01000025.1"/>
</dbReference>
<evidence type="ECO:0000313" key="3">
    <source>
        <dbReference type="Proteomes" id="UP000295804"/>
    </source>
</evidence>
<sequence length="184" mass="20152">MNYKVRVATPADASAIQAIYAPMVLDTVISFELIPPTVDEMAARIAATLPTYPYLVAEVEGKVVGYAYASQHRAREAYRWSVDVTVYIDPAVHRKGVGRALYQQLLPVLEKQGFHAAYAGIALPNAGSIGIHEALGFAHIGTYPEVGFKHGQWHSVGYWRKPLRPGTPPIEIIPFSNLKNGVIV</sequence>
<dbReference type="InterPro" id="IPR016181">
    <property type="entry name" value="Acyl_CoA_acyltransferase"/>
</dbReference>
<keyword evidence="2" id="KW-0808">Transferase</keyword>
<evidence type="ECO:0000259" key="1">
    <source>
        <dbReference type="PROSITE" id="PS51186"/>
    </source>
</evidence>
<comment type="caution">
    <text evidence="2">The sequence shown here is derived from an EMBL/GenBank/DDBJ whole genome shotgun (WGS) entry which is preliminary data.</text>
</comment>
<dbReference type="PANTHER" id="PTHR43072:SF8">
    <property type="entry name" value="ACYLTRANSFERASE FABY-RELATED"/>
    <property type="match status" value="1"/>
</dbReference>
<dbReference type="CDD" id="cd04301">
    <property type="entry name" value="NAT_SF"/>
    <property type="match status" value="1"/>
</dbReference>
<dbReference type="SUPFAM" id="SSF55729">
    <property type="entry name" value="Acyl-CoA N-acyltransferases (Nat)"/>
    <property type="match status" value="1"/>
</dbReference>
<accession>A0A4R7URL7</accession>
<protein>
    <submittedName>
        <fullName evidence="2">Phosphinothricin acetyltransferase</fullName>
    </submittedName>
</protein>
<dbReference type="GO" id="GO:0016747">
    <property type="term" value="F:acyltransferase activity, transferring groups other than amino-acyl groups"/>
    <property type="evidence" value="ECO:0007669"/>
    <property type="project" value="InterPro"/>
</dbReference>